<dbReference type="EMBL" id="HG739093">
    <property type="protein sequence ID" value="CDP03314.1"/>
    <property type="molecule type" value="Genomic_DNA"/>
</dbReference>
<feature type="domain" description="PROP1-like PPR" evidence="16">
    <location>
        <begin position="224"/>
        <end position="284"/>
    </location>
</feature>
<dbReference type="InParanoid" id="A0A068U568"/>
<feature type="repeat" description="PPR" evidence="13">
    <location>
        <begin position="396"/>
        <end position="430"/>
    </location>
</feature>
<dbReference type="InterPro" id="IPR031595">
    <property type="entry name" value="PRORP_C"/>
</dbReference>
<reference evidence="18" key="1">
    <citation type="journal article" date="2014" name="Science">
        <title>The coffee genome provides insight into the convergent evolution of caffeine biosynthesis.</title>
        <authorList>
            <person name="Denoeud F."/>
            <person name="Carretero-Paulet L."/>
            <person name="Dereeper A."/>
            <person name="Droc G."/>
            <person name="Guyot R."/>
            <person name="Pietrella M."/>
            <person name="Zheng C."/>
            <person name="Alberti A."/>
            <person name="Anthony F."/>
            <person name="Aprea G."/>
            <person name="Aury J.M."/>
            <person name="Bento P."/>
            <person name="Bernard M."/>
            <person name="Bocs S."/>
            <person name="Campa C."/>
            <person name="Cenci A."/>
            <person name="Combes M.C."/>
            <person name="Crouzillat D."/>
            <person name="Da Silva C."/>
            <person name="Daddiego L."/>
            <person name="De Bellis F."/>
            <person name="Dussert S."/>
            <person name="Garsmeur O."/>
            <person name="Gayraud T."/>
            <person name="Guignon V."/>
            <person name="Jahn K."/>
            <person name="Jamilloux V."/>
            <person name="Joet T."/>
            <person name="Labadie K."/>
            <person name="Lan T."/>
            <person name="Leclercq J."/>
            <person name="Lepelley M."/>
            <person name="Leroy T."/>
            <person name="Li L.T."/>
            <person name="Librado P."/>
            <person name="Lopez L."/>
            <person name="Munoz A."/>
            <person name="Noel B."/>
            <person name="Pallavicini A."/>
            <person name="Perrotta G."/>
            <person name="Poncet V."/>
            <person name="Pot D."/>
            <person name="Priyono X."/>
            <person name="Rigoreau M."/>
            <person name="Rouard M."/>
            <person name="Rozas J."/>
            <person name="Tranchant-Dubreuil C."/>
            <person name="VanBuren R."/>
            <person name="Zhang Q."/>
            <person name="Andrade A.C."/>
            <person name="Argout X."/>
            <person name="Bertrand B."/>
            <person name="de Kochko A."/>
            <person name="Graziosi G."/>
            <person name="Henry R.J."/>
            <person name="Jayarama X."/>
            <person name="Ming R."/>
            <person name="Nagai C."/>
            <person name="Rounsley S."/>
            <person name="Sankoff D."/>
            <person name="Giuliano G."/>
            <person name="Albert V.A."/>
            <person name="Wincker P."/>
            <person name="Lashermes P."/>
        </authorList>
    </citation>
    <scope>NUCLEOTIDE SEQUENCE [LARGE SCALE GENOMIC DNA]</scope>
    <source>
        <strain evidence="18">cv. DH200-94</strain>
    </source>
</reference>
<keyword evidence="11" id="KW-0460">Magnesium</keyword>
<evidence type="ECO:0000256" key="3">
    <source>
        <dbReference type="ARBA" id="ARBA00007626"/>
    </source>
</evidence>
<keyword evidence="9" id="KW-0378">Hydrolase</keyword>
<evidence type="ECO:0000256" key="7">
    <source>
        <dbReference type="ARBA" id="ARBA00022723"/>
    </source>
</evidence>
<evidence type="ECO:0000256" key="8">
    <source>
        <dbReference type="ARBA" id="ARBA00022737"/>
    </source>
</evidence>
<evidence type="ECO:0000313" key="18">
    <source>
        <dbReference type="Proteomes" id="UP000295252"/>
    </source>
</evidence>
<dbReference type="Pfam" id="PF16953">
    <property type="entry name" value="PRORP"/>
    <property type="match status" value="1"/>
</dbReference>
<keyword evidence="18" id="KW-1185">Reference proteome</keyword>
<evidence type="ECO:0000256" key="10">
    <source>
        <dbReference type="ARBA" id="ARBA00022833"/>
    </source>
</evidence>
<keyword evidence="8" id="KW-0677">Repeat</keyword>
<dbReference type="FunFam" id="1.25.40.10:FF:003531">
    <property type="entry name" value="Uncharacterized protein"/>
    <property type="match status" value="1"/>
</dbReference>
<dbReference type="STRING" id="49390.A0A068U568"/>
<evidence type="ECO:0000256" key="2">
    <source>
        <dbReference type="ARBA" id="ARBA00001946"/>
    </source>
</evidence>
<dbReference type="Gene3D" id="3.40.50.11980">
    <property type="match status" value="1"/>
</dbReference>
<dbReference type="PROSITE" id="PS51375">
    <property type="entry name" value="PPR"/>
    <property type="match status" value="2"/>
</dbReference>
<evidence type="ECO:0000256" key="14">
    <source>
        <dbReference type="SAM" id="MobiDB-lite"/>
    </source>
</evidence>
<comment type="similarity">
    <text evidence="3">Belongs to the PPR family. P subfamily.</text>
</comment>
<comment type="catalytic activity">
    <reaction evidence="1">
        <text>Endonucleolytic cleavage of RNA, removing 5'-extranucleotides from tRNA precursor.</text>
        <dbReference type="EC" id="3.1.26.5"/>
    </reaction>
</comment>
<dbReference type="OMA" id="SERERTW"/>
<feature type="region of interest" description="Disordered" evidence="14">
    <location>
        <begin position="802"/>
        <end position="848"/>
    </location>
</feature>
<dbReference type="OrthoDB" id="46913at2759"/>
<evidence type="ECO:0000256" key="4">
    <source>
        <dbReference type="ARBA" id="ARBA00012179"/>
    </source>
</evidence>
<evidence type="ECO:0000313" key="17">
    <source>
        <dbReference type="EMBL" id="CDP03314.1"/>
    </source>
</evidence>
<keyword evidence="10" id="KW-0862">Zinc</keyword>
<dbReference type="InterPro" id="IPR002885">
    <property type="entry name" value="PPR_rpt"/>
</dbReference>
<feature type="region of interest" description="Disordered" evidence="14">
    <location>
        <begin position="155"/>
        <end position="230"/>
    </location>
</feature>
<dbReference type="AlphaFoldDB" id="A0A068U568"/>
<evidence type="ECO:0000259" key="15">
    <source>
        <dbReference type="Pfam" id="PF16953"/>
    </source>
</evidence>
<dbReference type="PANTHER" id="PTHR13547:SF7">
    <property type="entry name" value="RIBONUCLEASE P"/>
    <property type="match status" value="1"/>
</dbReference>
<evidence type="ECO:0000259" key="16">
    <source>
        <dbReference type="Pfam" id="PF17177"/>
    </source>
</evidence>
<evidence type="ECO:0000256" key="9">
    <source>
        <dbReference type="ARBA" id="ARBA00022801"/>
    </source>
</evidence>
<evidence type="ECO:0000256" key="5">
    <source>
        <dbReference type="ARBA" id="ARBA00022694"/>
    </source>
</evidence>
<organism evidence="17 18">
    <name type="scientific">Coffea canephora</name>
    <name type="common">Robusta coffee</name>
    <dbReference type="NCBI Taxonomy" id="49390"/>
    <lineage>
        <taxon>Eukaryota</taxon>
        <taxon>Viridiplantae</taxon>
        <taxon>Streptophyta</taxon>
        <taxon>Embryophyta</taxon>
        <taxon>Tracheophyta</taxon>
        <taxon>Spermatophyta</taxon>
        <taxon>Magnoliopsida</taxon>
        <taxon>eudicotyledons</taxon>
        <taxon>Gunneridae</taxon>
        <taxon>Pentapetalae</taxon>
        <taxon>asterids</taxon>
        <taxon>lamiids</taxon>
        <taxon>Gentianales</taxon>
        <taxon>Rubiaceae</taxon>
        <taxon>Ixoroideae</taxon>
        <taxon>Gardenieae complex</taxon>
        <taxon>Bertiereae - Coffeeae clade</taxon>
        <taxon>Coffeeae</taxon>
        <taxon>Coffea</taxon>
    </lineage>
</organism>
<accession>A0A068U568</accession>
<name>A0A068U568_COFCA</name>
<dbReference type="Pfam" id="PF17177">
    <property type="entry name" value="PPR_long"/>
    <property type="match status" value="2"/>
</dbReference>
<evidence type="ECO:0000256" key="1">
    <source>
        <dbReference type="ARBA" id="ARBA00000928"/>
    </source>
</evidence>
<proteinExistence type="inferred from homology"/>
<gene>
    <name evidence="17" type="ORF">GSCOC_T00041855001</name>
</gene>
<evidence type="ECO:0000256" key="13">
    <source>
        <dbReference type="PROSITE-ProRule" id="PRU00708"/>
    </source>
</evidence>
<dbReference type="GO" id="GO:0001682">
    <property type="term" value="P:tRNA 5'-leader removal"/>
    <property type="evidence" value="ECO:0007669"/>
    <property type="project" value="TreeGrafter"/>
</dbReference>
<keyword evidence="12" id="KW-0464">Manganese</keyword>
<dbReference type="Proteomes" id="UP000295252">
    <property type="component" value="Chromosome VIII"/>
</dbReference>
<feature type="domain" description="PROP1-like PPR" evidence="16">
    <location>
        <begin position="374"/>
        <end position="518"/>
    </location>
</feature>
<dbReference type="PhylomeDB" id="A0A068U568"/>
<feature type="compositionally biased region" description="Polar residues" evidence="14">
    <location>
        <begin position="165"/>
        <end position="177"/>
    </location>
</feature>
<feature type="compositionally biased region" description="Polar residues" evidence="14">
    <location>
        <begin position="836"/>
        <end position="848"/>
    </location>
</feature>
<keyword evidence="6" id="KW-0540">Nuclease</keyword>
<dbReference type="Gene3D" id="1.25.40.10">
    <property type="entry name" value="Tetratricopeptide repeat domain"/>
    <property type="match status" value="1"/>
</dbReference>
<dbReference type="Gramene" id="CDP03314">
    <property type="protein sequence ID" value="CDP03314"/>
    <property type="gene ID" value="GSCOC_T00041855001"/>
</dbReference>
<dbReference type="EC" id="3.1.26.5" evidence="4"/>
<keyword evidence="7" id="KW-0479">Metal-binding</keyword>
<dbReference type="InterPro" id="IPR033443">
    <property type="entry name" value="PROP1-like_PPR_dom"/>
</dbReference>
<feature type="region of interest" description="Disordered" evidence="14">
    <location>
        <begin position="103"/>
        <end position="122"/>
    </location>
</feature>
<sequence>MINSGAPQRKRGDCTCSTPVNENSVPCTTISRPRMASFTCPRLQQSRLQLLSFAHCNYSSALITFLNVSTTKHAFDRRFSPFLQVNAHVAPLEARLPKNTHHNVSRNNHKAIGQNGSGVSADSLRDRRIGESFQKSSHFDAAVADNVEKRVILKDRHAKTRLNPKSRTVTSPQFSSTRSKDGNTGKYVKKVQGNGQGTSKKERKPENEDQVNQLEVERVGKGSKKSKADTPGTVLRAGLDMCSKRGDVIGAIRLYDLARKEGMNLGQYHYAVLLYLCSSAATGVVQPAKSGSGNRSLNPLGLSKEINSENKEGLDFNGFPAKVNNPVSFSNDSKLPYPQSLDEMVQFMKSDTEHANKDVMGEEGSGIQVTLDVKRYALKRGFEIYNNMLFDKVPMNEATFTSVARIAMSLGDGDLAFDVVKQMKELGINPRLRSYGPALSVFCNNGDVEKAFMVEEHMLQNGVCPEEPELQALLRVSVETGKSERVYYLLHKLRTSVRQVSSSTADLIEKWFRSKVASRVGKRKLGQRLIKKAMENGGGGWHGLGWLGKGRWTVSRTSVGSDGLCRCCGEKLVTIDLDPAETEHFARSVTSLAIQRDKNSNFEKFQKWLDYYGPFEAVVDGANIGLYTQRKFKPSKARFSIVNAVVNGLRQMLPSKKWPLIVLHNRRLTGDKMNEPVNRALIEKWKNADALYATPTGSNDDWYWLYAAIKFKCLIVTNDEMRDHLFQLLGNDFFPKWKERHQVHFSFSETGPVFHMPPPCSVVIQESEKGHWHIPVVSEIETHGEGTWLCVTRSHPLKRGLDSSNVDKELHLPHGKGNQRSVGSQKRRQIKLEPTGYSSHDGSKQAPQKTYQNLKNILSSSLLADYRSITPQLEAAENCGGCIIDFQI</sequence>
<protein>
    <recommendedName>
        <fullName evidence="4">ribonuclease P</fullName>
        <ecNumber evidence="4">3.1.26.5</ecNumber>
    </recommendedName>
</protein>
<comment type="cofactor">
    <cofactor evidence="2">
        <name>Mg(2+)</name>
        <dbReference type="ChEBI" id="CHEBI:18420"/>
    </cofactor>
</comment>
<dbReference type="InterPro" id="IPR011990">
    <property type="entry name" value="TPR-like_helical_dom_sf"/>
</dbReference>
<feature type="repeat" description="PPR" evidence="13">
    <location>
        <begin position="431"/>
        <end position="465"/>
    </location>
</feature>
<evidence type="ECO:0000256" key="11">
    <source>
        <dbReference type="ARBA" id="ARBA00022842"/>
    </source>
</evidence>
<feature type="compositionally biased region" description="Basic and acidic residues" evidence="14">
    <location>
        <begin position="802"/>
        <end position="812"/>
    </location>
</feature>
<evidence type="ECO:0000256" key="12">
    <source>
        <dbReference type="ARBA" id="ARBA00023211"/>
    </source>
</evidence>
<dbReference type="GO" id="GO:0004526">
    <property type="term" value="F:ribonuclease P activity"/>
    <property type="evidence" value="ECO:0007669"/>
    <property type="project" value="UniProtKB-EC"/>
</dbReference>
<feature type="domain" description="PRORP" evidence="15">
    <location>
        <begin position="560"/>
        <end position="790"/>
    </location>
</feature>
<keyword evidence="5" id="KW-0819">tRNA processing</keyword>
<evidence type="ECO:0000256" key="6">
    <source>
        <dbReference type="ARBA" id="ARBA00022722"/>
    </source>
</evidence>
<dbReference type="FunFam" id="3.40.50.11980:FF:000002">
    <property type="entry name" value="Proteinaceous RNase P 2"/>
    <property type="match status" value="1"/>
</dbReference>
<dbReference type="GO" id="GO:0046872">
    <property type="term" value="F:metal ion binding"/>
    <property type="evidence" value="ECO:0007669"/>
    <property type="project" value="UniProtKB-KW"/>
</dbReference>
<dbReference type="PANTHER" id="PTHR13547">
    <property type="match status" value="1"/>
</dbReference>